<evidence type="ECO:0000313" key="2">
    <source>
        <dbReference type="Proteomes" id="UP001231370"/>
    </source>
</evidence>
<evidence type="ECO:0000313" key="1">
    <source>
        <dbReference type="EMBL" id="MDJ1179058.1"/>
    </source>
</evidence>
<dbReference type="EMBL" id="JAQPOK010000074">
    <property type="protein sequence ID" value="MDJ1179058.1"/>
    <property type="molecule type" value="Genomic_DNA"/>
</dbReference>
<gene>
    <name evidence="1" type="ORF">PJF56_09290</name>
</gene>
<dbReference type="Proteomes" id="UP001231370">
    <property type="component" value="Unassembled WGS sequence"/>
</dbReference>
<name>A0ABT7BIP0_9CYAN</name>
<sequence>MPKSEKLQATDEQLTQIEARRKALDWSTGEDSEALIEAAKVLIFGSSNGDLPAKITEGRITKKELCDRAKYNKWNIKDQIENPELERSDIDQLTGLKQVSTPNPA</sequence>
<keyword evidence="2" id="KW-1185">Reference proteome</keyword>
<protein>
    <submittedName>
        <fullName evidence="1">Uncharacterized protein</fullName>
    </submittedName>
</protein>
<reference evidence="1 2" key="1">
    <citation type="submission" date="2023-01" db="EMBL/GenBank/DDBJ databases">
        <title>Novel diversity within Roseofilum (Cyanobacteria; Desertifilaceae) from marine benthic mats with descriptions of four novel species.</title>
        <authorList>
            <person name="Wang Y."/>
            <person name="Berthold D.E."/>
            <person name="Hu J."/>
            <person name="Lefler F.W."/>
            <person name="Laughinghouse H.D. IV."/>
        </authorList>
    </citation>
    <scope>NUCLEOTIDE SEQUENCE [LARGE SCALE GENOMIC DNA]</scope>
    <source>
        <strain evidence="1 2">BLCC-M91</strain>
    </source>
</reference>
<organism evidence="1 2">
    <name type="scientific">Roseofilum halophilum BLCC-M91</name>
    <dbReference type="NCBI Taxonomy" id="3022259"/>
    <lineage>
        <taxon>Bacteria</taxon>
        <taxon>Bacillati</taxon>
        <taxon>Cyanobacteriota</taxon>
        <taxon>Cyanophyceae</taxon>
        <taxon>Desertifilales</taxon>
        <taxon>Desertifilaceae</taxon>
        <taxon>Roseofilum</taxon>
        <taxon>Roseofilum halophilum</taxon>
    </lineage>
</organism>
<proteinExistence type="predicted"/>
<accession>A0ABT7BIP0</accession>
<comment type="caution">
    <text evidence="1">The sequence shown here is derived from an EMBL/GenBank/DDBJ whole genome shotgun (WGS) entry which is preliminary data.</text>
</comment>
<dbReference type="RefSeq" id="WP_283762370.1">
    <property type="nucleotide sequence ID" value="NZ_JAQPOK010000074.1"/>
</dbReference>